<dbReference type="Gene3D" id="3.90.640.20">
    <property type="entry name" value="Heat-shock cognate protein, ATPase"/>
    <property type="match status" value="1"/>
</dbReference>
<evidence type="ECO:0000259" key="3">
    <source>
        <dbReference type="Pfam" id="PF13739"/>
    </source>
</evidence>
<evidence type="ECO:0000313" key="5">
    <source>
        <dbReference type="Proteomes" id="UP000270620"/>
    </source>
</evidence>
<dbReference type="Gene3D" id="3.30.565.40">
    <property type="entry name" value="Fervidobacterium nodosum Rt17-B1 like"/>
    <property type="match status" value="1"/>
</dbReference>
<comment type="caution">
    <text evidence="4">The sequence shown here is derived from an EMBL/GenBank/DDBJ whole genome shotgun (WGS) entry which is preliminary data.</text>
</comment>
<protein>
    <submittedName>
        <fullName evidence="4">DUF3298/DUF4163 domain-containing protein</fullName>
    </submittedName>
</protein>
<sequence length="249" mass="28210">MFNKNLSVMIKRLAFLSLFILLVFSCEEDIAITFKDTIVSPKTTADIDILYPKAKENHTVAKQMNNEIEGYIAQQINFKDTTNTLSIKEAISKFDSQLNQFKADFPETPQEWEISIEGEVLLQTPEIICVGMSSYMYTGGAHGNDRIDFLNFDTKTGGLMTITDLITNIDGFSKLVETHLKKEIETNKNDTIEDYFFGQGFILPESIGFNDIGVIILYNQYEIASYAQGITEFVIPYNEAEPFLTIMPL</sequence>
<dbReference type="EMBL" id="RWBG01000001">
    <property type="protein sequence ID" value="RSK41674.1"/>
    <property type="molecule type" value="Genomic_DNA"/>
</dbReference>
<reference evidence="4 5" key="1">
    <citation type="submission" date="2018-12" db="EMBL/GenBank/DDBJ databases">
        <title>Mangrovimonas spongiae sp. nov., a novel member of the genus Mangrovimonas isolated from marine sponge.</title>
        <authorList>
            <person name="Zhuang L."/>
            <person name="Luo L."/>
        </authorList>
    </citation>
    <scope>NUCLEOTIDE SEQUENCE [LARGE SCALE GENOMIC DNA]</scope>
    <source>
        <strain evidence="4 5">HN-E26</strain>
    </source>
</reference>
<organism evidence="4 5">
    <name type="scientific">Mangrovimonas spongiae</name>
    <dbReference type="NCBI Taxonomy" id="2494697"/>
    <lineage>
        <taxon>Bacteria</taxon>
        <taxon>Pseudomonadati</taxon>
        <taxon>Bacteroidota</taxon>
        <taxon>Flavobacteriia</taxon>
        <taxon>Flavobacteriales</taxon>
        <taxon>Flavobacteriaceae</taxon>
        <taxon>Mangrovimonas</taxon>
    </lineage>
</organism>
<keyword evidence="5" id="KW-1185">Reference proteome</keyword>
<keyword evidence="1" id="KW-0732">Signal</keyword>
<feature type="signal peptide" evidence="1">
    <location>
        <begin position="1"/>
        <end position="25"/>
    </location>
</feature>
<evidence type="ECO:0000313" key="4">
    <source>
        <dbReference type="EMBL" id="RSK41674.1"/>
    </source>
</evidence>
<dbReference type="Proteomes" id="UP000270620">
    <property type="component" value="Unassembled WGS sequence"/>
</dbReference>
<feature type="domain" description="DUF3298" evidence="2">
    <location>
        <begin position="170"/>
        <end position="238"/>
    </location>
</feature>
<evidence type="ECO:0000259" key="2">
    <source>
        <dbReference type="Pfam" id="PF11738"/>
    </source>
</evidence>
<dbReference type="Pfam" id="PF11738">
    <property type="entry name" value="DUF3298"/>
    <property type="match status" value="1"/>
</dbReference>
<evidence type="ECO:0000256" key="1">
    <source>
        <dbReference type="SAM" id="SignalP"/>
    </source>
</evidence>
<dbReference type="InterPro" id="IPR037126">
    <property type="entry name" value="PdaC/RsiV-like_sf"/>
</dbReference>
<feature type="domain" description="Deacetylase PdaC" evidence="3">
    <location>
        <begin position="42"/>
        <end position="144"/>
    </location>
</feature>
<feature type="chain" id="PRO_5018718046" evidence="1">
    <location>
        <begin position="26"/>
        <end position="249"/>
    </location>
</feature>
<name>A0A3R9MJ78_9FLAO</name>
<dbReference type="InterPro" id="IPR025303">
    <property type="entry name" value="PdaC"/>
</dbReference>
<proteinExistence type="predicted"/>
<dbReference type="InterPro" id="IPR021729">
    <property type="entry name" value="DUF3298"/>
</dbReference>
<gene>
    <name evidence="4" type="ORF">EJA19_02010</name>
</gene>
<dbReference type="AlphaFoldDB" id="A0A3R9MJ78"/>
<accession>A0A3R9MJ78</accession>
<dbReference type="Pfam" id="PF13739">
    <property type="entry name" value="PdaC"/>
    <property type="match status" value="1"/>
</dbReference>
<dbReference type="PROSITE" id="PS51257">
    <property type="entry name" value="PROKAR_LIPOPROTEIN"/>
    <property type="match status" value="1"/>
</dbReference>